<organism evidence="4 5">
    <name type="scientific">Bordetella petrii (strain ATCC BAA-461 / DSM 12804 / CCUG 43448 / CIP 107267 / Se-1111R)</name>
    <dbReference type="NCBI Taxonomy" id="340100"/>
    <lineage>
        <taxon>Bacteria</taxon>
        <taxon>Pseudomonadati</taxon>
        <taxon>Pseudomonadota</taxon>
        <taxon>Betaproteobacteria</taxon>
        <taxon>Burkholderiales</taxon>
        <taxon>Alcaligenaceae</taxon>
        <taxon>Bordetella</taxon>
    </lineage>
</organism>
<dbReference type="AlphaFoldDB" id="A9IUE6"/>
<dbReference type="EMBL" id="AM902716">
    <property type="protein sequence ID" value="CAP43534.1"/>
    <property type="molecule type" value="Genomic_DNA"/>
</dbReference>
<dbReference type="eggNOG" id="COG4977">
    <property type="taxonomic scope" value="Bacteria"/>
</dbReference>
<dbReference type="PROSITE" id="PS01124">
    <property type="entry name" value="HTH_ARAC_FAMILY_2"/>
    <property type="match status" value="1"/>
</dbReference>
<evidence type="ECO:0000259" key="3">
    <source>
        <dbReference type="PROSITE" id="PS01124"/>
    </source>
</evidence>
<protein>
    <submittedName>
        <fullName evidence="4">Transcriptional regulator, AraC-family</fullName>
    </submittedName>
</protein>
<evidence type="ECO:0000256" key="2">
    <source>
        <dbReference type="ARBA" id="ARBA00023163"/>
    </source>
</evidence>
<feature type="domain" description="HTH araC/xylS-type" evidence="3">
    <location>
        <begin position="273"/>
        <end position="371"/>
    </location>
</feature>
<dbReference type="GO" id="GO:0003700">
    <property type="term" value="F:DNA-binding transcription factor activity"/>
    <property type="evidence" value="ECO:0007669"/>
    <property type="project" value="InterPro"/>
</dbReference>
<dbReference type="STRING" id="94624.Bpet3191"/>
<dbReference type="Gene3D" id="3.40.50.880">
    <property type="match status" value="1"/>
</dbReference>
<keyword evidence="1" id="KW-0805">Transcription regulation</keyword>
<dbReference type="Pfam" id="PF12833">
    <property type="entry name" value="HTH_18"/>
    <property type="match status" value="1"/>
</dbReference>
<dbReference type="SUPFAM" id="SSF52317">
    <property type="entry name" value="Class I glutamine amidotransferase-like"/>
    <property type="match status" value="1"/>
</dbReference>
<dbReference type="PANTHER" id="PTHR43130:SF3">
    <property type="entry name" value="HTH-TYPE TRANSCRIPTIONAL REGULATOR RV1931C"/>
    <property type="match status" value="1"/>
</dbReference>
<dbReference type="SUPFAM" id="SSF46689">
    <property type="entry name" value="Homeodomain-like"/>
    <property type="match status" value="2"/>
</dbReference>
<accession>A9IUE6</accession>
<dbReference type="CDD" id="cd03137">
    <property type="entry name" value="GATase1_AraC_1"/>
    <property type="match status" value="1"/>
</dbReference>
<reference evidence="4 5" key="1">
    <citation type="journal article" date="2008" name="BMC Genomics">
        <title>The missing link: Bordetella petrii is endowed with both the metabolic versatility of environmental bacteria and virulence traits of pathogenic Bordetellae.</title>
        <authorList>
            <person name="Gross R."/>
            <person name="Guzman C.A."/>
            <person name="Sebaihia M."/>
            <person name="Martins Dos Santos V.A."/>
            <person name="Pieper D.H."/>
            <person name="Koebnik R."/>
            <person name="Lechner M."/>
            <person name="Bartels D."/>
            <person name="Buhrmester J."/>
            <person name="Choudhuri J.V."/>
            <person name="Ebensen T."/>
            <person name="Gaigalat L."/>
            <person name="Herrmann S."/>
            <person name="Khachane A.N."/>
            <person name="Larisch C."/>
            <person name="Link S."/>
            <person name="Linke B."/>
            <person name="Meyer F."/>
            <person name="Mormann S."/>
            <person name="Nakunst D."/>
            <person name="Rueckert C."/>
            <person name="Schneiker-Bekel S."/>
            <person name="Schulze K."/>
            <person name="Vorhoelter F.J."/>
            <person name="Yevsa T."/>
            <person name="Engle J.T."/>
            <person name="Goldman W.E."/>
            <person name="Puehler A."/>
            <person name="Goebel U.B."/>
            <person name="Goesmann A."/>
            <person name="Bloecker H."/>
            <person name="Kaiser O."/>
            <person name="Martinez-Arias R."/>
        </authorList>
    </citation>
    <scope>NUCLEOTIDE SEQUENCE [LARGE SCALE GENOMIC DNA]</scope>
    <source>
        <strain evidence="5">ATCC BAA-461 / DSM 12804 / CCUG 43448 / CIP 107267 / Se-1111R</strain>
    </source>
</reference>
<name>A9IUE6_BORPD</name>
<dbReference type="GO" id="GO:0043565">
    <property type="term" value="F:sequence-specific DNA binding"/>
    <property type="evidence" value="ECO:0007669"/>
    <property type="project" value="InterPro"/>
</dbReference>
<dbReference type="KEGG" id="bpt:Bpet3191"/>
<gene>
    <name evidence="4" type="ordered locus">Bpet3191</name>
</gene>
<keyword evidence="5" id="KW-1185">Reference proteome</keyword>
<dbReference type="InterPro" id="IPR052158">
    <property type="entry name" value="INH-QAR"/>
</dbReference>
<dbReference type="Gene3D" id="1.10.10.60">
    <property type="entry name" value="Homeodomain-like"/>
    <property type="match status" value="1"/>
</dbReference>
<dbReference type="InterPro" id="IPR002818">
    <property type="entry name" value="DJ-1/PfpI"/>
</dbReference>
<dbReference type="SMART" id="SM00342">
    <property type="entry name" value="HTH_ARAC"/>
    <property type="match status" value="1"/>
</dbReference>
<dbReference type="InterPro" id="IPR009057">
    <property type="entry name" value="Homeodomain-like_sf"/>
</dbReference>
<dbReference type="Proteomes" id="UP000001225">
    <property type="component" value="Chromosome"/>
</dbReference>
<evidence type="ECO:0000313" key="5">
    <source>
        <dbReference type="Proteomes" id="UP000001225"/>
    </source>
</evidence>
<sequence length="378" mass="41362">MEMAAMYRPWQMARTRALRRPACRRARAVMETGAEVDRPHCSERCYGMNDVFPLKIAMPIQIAFVMTPGFQLLDMAGPLSVFQVAAEVAAGPRGPAYAPLLVSARGGRVASSAGVEVLTRPWRDVRPDIVLVPGGTGPRQTGATPGARAFLMDAQARRARLASVCTGAFVLAAAGLLDGRRATTHWRHAAELQRRYPDIKVDSDRIYLRDEHVWTSAGITAGIDLALAMVEEDLGADVARQVARDMVVYHRRAGGQSQFSALQDLAPQSERMRRVLGYIRQHLTAPLSIEELATAACLSPRQFIRSFKAETGQTPAKAVERIRAEAARAHVEAGGMSIDAIARVTGFADAERMRRAFVRRYGQPPQALRRAAREALLA</sequence>
<dbReference type="PANTHER" id="PTHR43130">
    <property type="entry name" value="ARAC-FAMILY TRANSCRIPTIONAL REGULATOR"/>
    <property type="match status" value="1"/>
</dbReference>
<dbReference type="InterPro" id="IPR029062">
    <property type="entry name" value="Class_I_gatase-like"/>
</dbReference>
<keyword evidence="2" id="KW-0804">Transcription</keyword>
<proteinExistence type="predicted"/>
<dbReference type="Pfam" id="PF01965">
    <property type="entry name" value="DJ-1_PfpI"/>
    <property type="match status" value="1"/>
</dbReference>
<evidence type="ECO:0000256" key="1">
    <source>
        <dbReference type="ARBA" id="ARBA00023015"/>
    </source>
</evidence>
<dbReference type="InterPro" id="IPR018060">
    <property type="entry name" value="HTH_AraC"/>
</dbReference>
<evidence type="ECO:0000313" key="4">
    <source>
        <dbReference type="EMBL" id="CAP43534.1"/>
    </source>
</evidence>